<reference evidence="2" key="1">
    <citation type="journal article" date="2013" name="New Phytol.">
        <title>Comparative genomic and transcriptomic analyses reveal the hemibiotrophic stage shift of Colletotrichum fungi.</title>
        <authorList>
            <person name="Gan P."/>
            <person name="Ikeda K."/>
            <person name="Irieda H."/>
            <person name="Narusaka M."/>
            <person name="O'Connell R.J."/>
            <person name="Narusaka Y."/>
            <person name="Takano Y."/>
            <person name="Kubo Y."/>
            <person name="Shirasu K."/>
        </authorList>
    </citation>
    <scope>NUCLEOTIDE SEQUENCE [LARGE SCALE GENOMIC DNA]</scope>
    <source>
        <strain evidence="2">104-T / ATCC 96160 / CBS 514.97 / LARS 414 / MAFF 240422</strain>
    </source>
</reference>
<gene>
    <name evidence="1" type="ORF">Cob_v003438</name>
</gene>
<protein>
    <submittedName>
        <fullName evidence="1">Uncharacterized protein</fullName>
    </submittedName>
</protein>
<reference evidence="2" key="2">
    <citation type="journal article" date="2019" name="Mol. Plant Microbe Interact.">
        <title>Genome sequence resources for four phytopathogenic fungi from the Colletotrichum orbiculare species complex.</title>
        <authorList>
            <person name="Gan P."/>
            <person name="Tsushima A."/>
            <person name="Narusaka M."/>
            <person name="Narusaka Y."/>
            <person name="Takano Y."/>
            <person name="Kubo Y."/>
            <person name="Shirasu K."/>
        </authorList>
    </citation>
    <scope>GENOME REANNOTATION</scope>
    <source>
        <strain evidence="2">104-T / ATCC 96160 / CBS 514.97 / LARS 414 / MAFF 240422</strain>
    </source>
</reference>
<name>A0A484G191_COLOR</name>
<dbReference type="AlphaFoldDB" id="A0A484G191"/>
<organism evidence="1 2">
    <name type="scientific">Colletotrichum orbiculare (strain 104-T / ATCC 96160 / CBS 514.97 / LARS 414 / MAFF 240422)</name>
    <name type="common">Cucumber anthracnose fungus</name>
    <name type="synonym">Colletotrichum lagenarium</name>
    <dbReference type="NCBI Taxonomy" id="1213857"/>
    <lineage>
        <taxon>Eukaryota</taxon>
        <taxon>Fungi</taxon>
        <taxon>Dikarya</taxon>
        <taxon>Ascomycota</taxon>
        <taxon>Pezizomycotina</taxon>
        <taxon>Sordariomycetes</taxon>
        <taxon>Hypocreomycetidae</taxon>
        <taxon>Glomerellales</taxon>
        <taxon>Glomerellaceae</taxon>
        <taxon>Colletotrichum</taxon>
        <taxon>Colletotrichum orbiculare species complex</taxon>
    </lineage>
</organism>
<proteinExistence type="predicted"/>
<accession>A0A484G191</accession>
<dbReference type="Proteomes" id="UP000014480">
    <property type="component" value="Unassembled WGS sequence"/>
</dbReference>
<comment type="caution">
    <text evidence="1">The sequence shown here is derived from an EMBL/GenBank/DDBJ whole genome shotgun (WGS) entry which is preliminary data.</text>
</comment>
<sequence>MDEWKDKPPRRINGAVPNVSSELPEYVEKRLFCPSHKTEKEALVSPKLPYTNQRFELSLCPSSPTNICSAYTLSAFNTEPYSTT</sequence>
<evidence type="ECO:0000313" key="1">
    <source>
        <dbReference type="EMBL" id="TDZ23923.1"/>
    </source>
</evidence>
<evidence type="ECO:0000313" key="2">
    <source>
        <dbReference type="Proteomes" id="UP000014480"/>
    </source>
</evidence>
<keyword evidence="2" id="KW-1185">Reference proteome</keyword>
<dbReference type="EMBL" id="AMCV02000005">
    <property type="protein sequence ID" value="TDZ23923.1"/>
    <property type="molecule type" value="Genomic_DNA"/>
</dbReference>